<dbReference type="GO" id="GO:0006361">
    <property type="term" value="P:transcription initiation at RNA polymerase I promoter"/>
    <property type="evidence" value="ECO:0007669"/>
    <property type="project" value="TreeGrafter"/>
</dbReference>
<feature type="compositionally biased region" description="Acidic residues" evidence="1">
    <location>
        <begin position="426"/>
        <end position="435"/>
    </location>
</feature>
<dbReference type="InterPro" id="IPR039601">
    <property type="entry name" value="Rrn5"/>
</dbReference>
<name>A0A4S4LU18_9AGAM</name>
<dbReference type="EMBL" id="SGPL01000182">
    <property type="protein sequence ID" value="THH15956.1"/>
    <property type="molecule type" value="Genomic_DNA"/>
</dbReference>
<feature type="compositionally biased region" description="Acidic residues" evidence="1">
    <location>
        <begin position="604"/>
        <end position="618"/>
    </location>
</feature>
<dbReference type="PANTHER" id="PTHR28079">
    <property type="entry name" value="RNA POLYMERASE I-SPECIFIC TRANSCRIPTION INITIATION FACTOR RRN5"/>
    <property type="match status" value="1"/>
</dbReference>
<feature type="region of interest" description="Disordered" evidence="1">
    <location>
        <begin position="490"/>
        <end position="510"/>
    </location>
</feature>
<feature type="compositionally biased region" description="Acidic residues" evidence="1">
    <location>
        <begin position="823"/>
        <end position="834"/>
    </location>
</feature>
<feature type="compositionally biased region" description="Acidic residues" evidence="1">
    <location>
        <begin position="735"/>
        <end position="747"/>
    </location>
</feature>
<feature type="region of interest" description="Disordered" evidence="1">
    <location>
        <begin position="604"/>
        <end position="662"/>
    </location>
</feature>
<evidence type="ECO:0000313" key="3">
    <source>
        <dbReference type="Proteomes" id="UP000310158"/>
    </source>
</evidence>
<organism evidence="2 3">
    <name type="scientific">Bondarzewia mesenterica</name>
    <dbReference type="NCBI Taxonomy" id="1095465"/>
    <lineage>
        <taxon>Eukaryota</taxon>
        <taxon>Fungi</taxon>
        <taxon>Dikarya</taxon>
        <taxon>Basidiomycota</taxon>
        <taxon>Agaricomycotina</taxon>
        <taxon>Agaricomycetes</taxon>
        <taxon>Russulales</taxon>
        <taxon>Bondarzewiaceae</taxon>
        <taxon>Bondarzewia</taxon>
    </lineage>
</organism>
<evidence type="ECO:0000256" key="1">
    <source>
        <dbReference type="SAM" id="MobiDB-lite"/>
    </source>
</evidence>
<feature type="compositionally biased region" description="Basic and acidic residues" evidence="1">
    <location>
        <begin position="772"/>
        <end position="782"/>
    </location>
</feature>
<proteinExistence type="predicted"/>
<protein>
    <recommendedName>
        <fullName evidence="4">Myb-like domain-containing protein</fullName>
    </recommendedName>
</protein>
<feature type="compositionally biased region" description="Basic residues" evidence="1">
    <location>
        <begin position="439"/>
        <end position="458"/>
    </location>
</feature>
<feature type="region of interest" description="Disordered" evidence="1">
    <location>
        <begin position="823"/>
        <end position="865"/>
    </location>
</feature>
<feature type="compositionally biased region" description="Pro residues" evidence="1">
    <location>
        <begin position="321"/>
        <end position="353"/>
    </location>
</feature>
<keyword evidence="3" id="KW-1185">Reference proteome</keyword>
<feature type="compositionally biased region" description="Basic and acidic residues" evidence="1">
    <location>
        <begin position="412"/>
        <end position="425"/>
    </location>
</feature>
<dbReference type="GO" id="GO:0000500">
    <property type="term" value="C:RNA polymerase I upstream activating factor complex"/>
    <property type="evidence" value="ECO:0007669"/>
    <property type="project" value="InterPro"/>
</dbReference>
<dbReference type="OrthoDB" id="2240312at2759"/>
<accession>A0A4S4LU18</accession>
<comment type="caution">
    <text evidence="2">The sequence shown here is derived from an EMBL/GenBank/DDBJ whole genome shotgun (WGS) entry which is preliminary data.</text>
</comment>
<feature type="compositionally biased region" description="Low complexity" evidence="1">
    <location>
        <begin position="305"/>
        <end position="320"/>
    </location>
</feature>
<dbReference type="GO" id="GO:0000182">
    <property type="term" value="F:rDNA binding"/>
    <property type="evidence" value="ECO:0007669"/>
    <property type="project" value="TreeGrafter"/>
</dbReference>
<dbReference type="Proteomes" id="UP000310158">
    <property type="component" value="Unassembled WGS sequence"/>
</dbReference>
<feature type="region of interest" description="Disordered" evidence="1">
    <location>
        <begin position="297"/>
        <end position="460"/>
    </location>
</feature>
<reference evidence="2 3" key="1">
    <citation type="submission" date="2019-02" db="EMBL/GenBank/DDBJ databases">
        <title>Genome sequencing of the rare red list fungi Bondarzewia mesenterica.</title>
        <authorList>
            <person name="Buettner E."/>
            <person name="Kellner H."/>
        </authorList>
    </citation>
    <scope>NUCLEOTIDE SEQUENCE [LARGE SCALE GENOMIC DNA]</scope>
    <source>
        <strain evidence="2 3">DSM 108281</strain>
    </source>
</reference>
<dbReference type="GO" id="GO:0001181">
    <property type="term" value="F:RNA polymerase I general transcription initiation factor activity"/>
    <property type="evidence" value="ECO:0007669"/>
    <property type="project" value="TreeGrafter"/>
</dbReference>
<evidence type="ECO:0000313" key="2">
    <source>
        <dbReference type="EMBL" id="THH15956.1"/>
    </source>
</evidence>
<dbReference type="GO" id="GO:0042790">
    <property type="term" value="P:nucleolar large rRNA transcription by RNA polymerase I"/>
    <property type="evidence" value="ECO:0007669"/>
    <property type="project" value="InterPro"/>
</dbReference>
<sequence length="879" mass="98892">MTSDLDDDSDDPLTSSPNLSYMARYQAHLTDTLTRITGAPDGTPALEPSLLLPNSFWSADEKSRFFHALARHSQLRPDLIAEDVGKSAKDVCVYLEALRAAADKYEDGPNAEKVRGKEAGYIGRHKIPIAVEVSSDLIAYEDAQASLLASIEPDLVRAASERMENEEARAYKNSLRLRRGQGGGLDAERVREGQRKRREVYEGWRAEQEISWKRERLLSELDALGLRVLDGILRDVEDYVGDEDKLVPKVGQDEQPEQVTHPEPERALDPASASQPASVPIDDLMIDPVLRAQSQPSFASKPQTLLGPSPLPSYSSAPSGPMFPPSLSEPPHPASFPPPKPSMHTATPPPPDIMPANLSPASRRRFQKRLYMRRKRAEATGKEVSLASGRLKPGRKTRGKAAEVPNPAVQEEVGRTEGGEERNRDEEESEEEEMGETGKKRKEKKGKKRGKTKPQKLKHALEGVGVNAEYLQQEGMSLFHLSALGKLARTESTDDAHEDDEEDDDDDRSGRSKIICAQIAGKTIQLLQALIVEFVECVVRAAIVHREMEYELKGRTKVWRLGERHQITVTNVEHALEVLGAEETVLDKKRYFRTLLERFGVEVEEGKDDGDDEEDEKDEQERVAKNMRMRRRRAEDEDESEEEDDDGQLDSTTESLHRQIYPAFVRMPSSRIADEAEDGDMLASDVDAGALLAELLEEEELDRMDEKEAVQVETDIWRTLGMGGSADEGEGKSEQDEDEDEDEDESEMEKRHRQPRKKRKIEEEDEMSEEEAQTKTEGEGRVTKKLRSARVQARRSGLNIDEAMYMEPDGVRVKSMVFVVDSEGDSDEDYEDEPIFPRLGGEGGDMEFLDSSVTQGRQHEDWLESRFRSPQFHQVRRGS</sequence>
<evidence type="ECO:0008006" key="4">
    <source>
        <dbReference type="Google" id="ProtNLM"/>
    </source>
</evidence>
<dbReference type="PANTHER" id="PTHR28079:SF1">
    <property type="entry name" value="RNA POLYMERASE I-SPECIFIC TRANSCRIPTION INITIATION FACTOR RRN5"/>
    <property type="match status" value="1"/>
</dbReference>
<feature type="compositionally biased region" description="Basic residues" evidence="1">
    <location>
        <begin position="362"/>
        <end position="376"/>
    </location>
</feature>
<gene>
    <name evidence="2" type="ORF">EW146_g4611</name>
</gene>
<feature type="region of interest" description="Disordered" evidence="1">
    <location>
        <begin position="246"/>
        <end position="279"/>
    </location>
</feature>
<feature type="compositionally biased region" description="Acidic residues" evidence="1">
    <location>
        <begin position="496"/>
        <end position="507"/>
    </location>
</feature>
<dbReference type="AlphaFoldDB" id="A0A4S4LU18"/>
<feature type="region of interest" description="Disordered" evidence="1">
    <location>
        <begin position="716"/>
        <end position="794"/>
    </location>
</feature>
<feature type="compositionally biased region" description="Acidic residues" evidence="1">
    <location>
        <begin position="636"/>
        <end position="648"/>
    </location>
</feature>